<feature type="domain" description="Response regulatory" evidence="2">
    <location>
        <begin position="5"/>
        <end position="116"/>
    </location>
</feature>
<keyword evidence="5" id="KW-1185">Reference proteome</keyword>
<accession>A0A1T5CES0</accession>
<dbReference type="STRING" id="619805.SAMN05660477_00015"/>
<evidence type="ECO:0000313" key="5">
    <source>
        <dbReference type="Proteomes" id="UP000191112"/>
    </source>
</evidence>
<dbReference type="Gene3D" id="2.40.50.1020">
    <property type="entry name" value="LytTr DNA-binding domain"/>
    <property type="match status" value="1"/>
</dbReference>
<sequence length="235" mass="26966">MKTIKTIIIDDEPLAIEVIENLASQIPFLEIIGSFQHPLDAILFLQNNEVDLVFCDIEMPQINGLEIVKFLEKSPIFIMITAYRDFAIDSFEVGVFDYLVKPVRMDRFLKAVNKAKEFIGLKSHSEIQQVNDDRIFIKTEGKLVKILLHEIVYIEAQGDYLKFVLKDQSYSTQATLKSIEETLVFQSFFRVQRSFIINLEAVRSIHGNLVELTTGTQISIAPNKKEELLRLLGIK</sequence>
<evidence type="ECO:0000259" key="3">
    <source>
        <dbReference type="PROSITE" id="PS50930"/>
    </source>
</evidence>
<protein>
    <submittedName>
        <fullName evidence="4">Two component transcriptional regulator, LytTR family</fullName>
    </submittedName>
</protein>
<evidence type="ECO:0000256" key="1">
    <source>
        <dbReference type="PROSITE-ProRule" id="PRU00169"/>
    </source>
</evidence>
<dbReference type="PROSITE" id="PS50930">
    <property type="entry name" value="HTH_LYTTR"/>
    <property type="match status" value="1"/>
</dbReference>
<dbReference type="GO" id="GO:0003677">
    <property type="term" value="F:DNA binding"/>
    <property type="evidence" value="ECO:0007669"/>
    <property type="project" value="InterPro"/>
</dbReference>
<dbReference type="PANTHER" id="PTHR37299">
    <property type="entry name" value="TRANSCRIPTIONAL REGULATOR-RELATED"/>
    <property type="match status" value="1"/>
</dbReference>
<gene>
    <name evidence="4" type="ORF">SAMN05660477_00015</name>
</gene>
<feature type="modified residue" description="4-aspartylphosphate" evidence="1">
    <location>
        <position position="56"/>
    </location>
</feature>
<name>A0A1T5CES0_9FLAO</name>
<dbReference type="SUPFAM" id="SSF52172">
    <property type="entry name" value="CheY-like"/>
    <property type="match status" value="1"/>
</dbReference>
<proteinExistence type="predicted"/>
<dbReference type="Pfam" id="PF04397">
    <property type="entry name" value="LytTR"/>
    <property type="match status" value="1"/>
</dbReference>
<dbReference type="InterPro" id="IPR001789">
    <property type="entry name" value="Sig_transdc_resp-reg_receiver"/>
</dbReference>
<dbReference type="SMART" id="SM00448">
    <property type="entry name" value="REC"/>
    <property type="match status" value="1"/>
</dbReference>
<dbReference type="PROSITE" id="PS50110">
    <property type="entry name" value="RESPONSE_REGULATORY"/>
    <property type="match status" value="1"/>
</dbReference>
<reference evidence="4 5" key="1">
    <citation type="submission" date="2017-02" db="EMBL/GenBank/DDBJ databases">
        <authorList>
            <person name="Peterson S.W."/>
        </authorList>
    </citation>
    <scope>NUCLEOTIDE SEQUENCE [LARGE SCALE GENOMIC DNA]</scope>
    <source>
        <strain evidence="4 5">DSM 22323</strain>
    </source>
</reference>
<dbReference type="GO" id="GO:0000156">
    <property type="term" value="F:phosphorelay response regulator activity"/>
    <property type="evidence" value="ECO:0007669"/>
    <property type="project" value="InterPro"/>
</dbReference>
<organism evidence="4 5">
    <name type="scientific">Soonwooa buanensis</name>
    <dbReference type="NCBI Taxonomy" id="619805"/>
    <lineage>
        <taxon>Bacteria</taxon>
        <taxon>Pseudomonadati</taxon>
        <taxon>Bacteroidota</taxon>
        <taxon>Flavobacteriia</taxon>
        <taxon>Flavobacteriales</taxon>
        <taxon>Weeksellaceae</taxon>
        <taxon>Chryseobacterium group</taxon>
        <taxon>Soonwooa</taxon>
    </lineage>
</organism>
<dbReference type="Pfam" id="PF00072">
    <property type="entry name" value="Response_reg"/>
    <property type="match status" value="1"/>
</dbReference>
<feature type="domain" description="HTH LytTR-type" evidence="3">
    <location>
        <begin position="135"/>
        <end position="205"/>
    </location>
</feature>
<dbReference type="SMART" id="SM00850">
    <property type="entry name" value="LytTR"/>
    <property type="match status" value="1"/>
</dbReference>
<evidence type="ECO:0000313" key="4">
    <source>
        <dbReference type="EMBL" id="SKB57978.1"/>
    </source>
</evidence>
<dbReference type="InterPro" id="IPR007492">
    <property type="entry name" value="LytTR_DNA-bd_dom"/>
</dbReference>
<keyword evidence="1" id="KW-0597">Phosphoprotein</keyword>
<dbReference type="Proteomes" id="UP000191112">
    <property type="component" value="Unassembled WGS sequence"/>
</dbReference>
<dbReference type="PANTHER" id="PTHR37299:SF1">
    <property type="entry name" value="STAGE 0 SPORULATION PROTEIN A HOMOLOG"/>
    <property type="match status" value="1"/>
</dbReference>
<dbReference type="Gene3D" id="3.40.50.2300">
    <property type="match status" value="1"/>
</dbReference>
<dbReference type="OrthoDB" id="2168082at2"/>
<dbReference type="EMBL" id="FUYZ01000001">
    <property type="protein sequence ID" value="SKB57978.1"/>
    <property type="molecule type" value="Genomic_DNA"/>
</dbReference>
<dbReference type="InterPro" id="IPR011006">
    <property type="entry name" value="CheY-like_superfamily"/>
</dbReference>
<dbReference type="InterPro" id="IPR046947">
    <property type="entry name" value="LytR-like"/>
</dbReference>
<evidence type="ECO:0000259" key="2">
    <source>
        <dbReference type="PROSITE" id="PS50110"/>
    </source>
</evidence>
<dbReference type="RefSeq" id="WP_079665357.1">
    <property type="nucleotide sequence ID" value="NZ_FUYZ01000001.1"/>
</dbReference>
<dbReference type="AlphaFoldDB" id="A0A1T5CES0"/>